<dbReference type="PANTHER" id="PTHR30244:SF9">
    <property type="entry name" value="PROTEIN RV3402C"/>
    <property type="match status" value="1"/>
</dbReference>
<dbReference type="GO" id="GO:0030170">
    <property type="term" value="F:pyridoxal phosphate binding"/>
    <property type="evidence" value="ECO:0007669"/>
    <property type="project" value="TreeGrafter"/>
</dbReference>
<dbReference type="PIRSF" id="PIRSF000390">
    <property type="entry name" value="PLP_StrS"/>
    <property type="match status" value="1"/>
</dbReference>
<organism evidence="3 4">
    <name type="scientific">Methanohalobium evestigatum (strain ATCC BAA-1072 / DSM 3721 / NBRC 107634 / OCM 161 / Z-7303)</name>
    <dbReference type="NCBI Taxonomy" id="644295"/>
    <lineage>
        <taxon>Archaea</taxon>
        <taxon>Methanobacteriati</taxon>
        <taxon>Methanobacteriota</taxon>
        <taxon>Stenosarchaea group</taxon>
        <taxon>Methanomicrobia</taxon>
        <taxon>Methanosarcinales</taxon>
        <taxon>Methanosarcinaceae</taxon>
        <taxon>Methanohalobium</taxon>
    </lineage>
</organism>
<evidence type="ECO:0000313" key="3">
    <source>
        <dbReference type="EMBL" id="ADI73067.1"/>
    </source>
</evidence>
<keyword evidence="4" id="KW-1185">Reference proteome</keyword>
<dbReference type="SUPFAM" id="SSF53383">
    <property type="entry name" value="PLP-dependent transferases"/>
    <property type="match status" value="1"/>
</dbReference>
<sequence length="378" mass="42119">MSAEIYYKSIPITKPIVPEFETIAPDISEILEEGKTTNAKHVEELENTVAEYLGVEHAVAVSSSTAGMMLTIKSMGLNGEVILPGFDFHSSADTVLWNGLKLKFVDIDPETWTIDPDKVEENITENTSAICGAHIFGNPCDIEKLQQIAEDNNLKLYFDAAHALGSKYHNEYIGNFGNAEIFSLNPSTSNFVGEGGIVTTNDDDLKDYLLAGRNYGDENELSSRFPAFNARMSEFNAVLANYSLQNIEKNIRSRNGVVTKYRNVLGNIPGISFQKITEHSRSAYNDFAISINPDEFGMTRDELSDKLSEVNIETKKNYYPPVHRQQAYSEHAQSETDLPVTDELSEHVLSLPIWSQMSSNLAGKVCTNIQKIRMDVLK</sequence>
<dbReference type="GO" id="GO:0000271">
    <property type="term" value="P:polysaccharide biosynthetic process"/>
    <property type="evidence" value="ECO:0007669"/>
    <property type="project" value="TreeGrafter"/>
</dbReference>
<dbReference type="GO" id="GO:0008483">
    <property type="term" value="F:transaminase activity"/>
    <property type="evidence" value="ECO:0007669"/>
    <property type="project" value="UniProtKB-KW"/>
</dbReference>
<accession>D7E645</accession>
<dbReference type="OrthoDB" id="10355at2157"/>
<dbReference type="EMBL" id="CP002069">
    <property type="protein sequence ID" value="ADI73067.1"/>
    <property type="molecule type" value="Genomic_DNA"/>
</dbReference>
<dbReference type="GeneID" id="9345747"/>
<keyword evidence="1 2" id="KW-0663">Pyridoxal phosphate</keyword>
<dbReference type="Gene3D" id="3.90.1150.10">
    <property type="entry name" value="Aspartate Aminotransferase, domain 1"/>
    <property type="match status" value="1"/>
</dbReference>
<dbReference type="STRING" id="644295.Metev_0136"/>
<dbReference type="Pfam" id="PF01041">
    <property type="entry name" value="DegT_DnrJ_EryC1"/>
    <property type="match status" value="1"/>
</dbReference>
<dbReference type="InterPro" id="IPR015422">
    <property type="entry name" value="PyrdxlP-dep_Trfase_small"/>
</dbReference>
<dbReference type="HOGENOM" id="CLU_033332_1_0_2"/>
<proteinExistence type="inferred from homology"/>
<name>D7E645_METEZ</name>
<evidence type="ECO:0000313" key="4">
    <source>
        <dbReference type="Proteomes" id="UP000000391"/>
    </source>
</evidence>
<evidence type="ECO:0000256" key="2">
    <source>
        <dbReference type="RuleBase" id="RU004508"/>
    </source>
</evidence>
<dbReference type="InterPro" id="IPR015424">
    <property type="entry name" value="PyrdxlP-dep_Trfase"/>
</dbReference>
<dbReference type="Gene3D" id="3.40.640.10">
    <property type="entry name" value="Type I PLP-dependent aspartate aminotransferase-like (Major domain)"/>
    <property type="match status" value="1"/>
</dbReference>
<keyword evidence="3" id="KW-0808">Transferase</keyword>
<comment type="similarity">
    <text evidence="2">Belongs to the DegT/DnrJ/EryC1 family.</text>
</comment>
<keyword evidence="3" id="KW-0032">Aminotransferase</keyword>
<dbReference type="CDD" id="cd00616">
    <property type="entry name" value="AHBA_syn"/>
    <property type="match status" value="1"/>
</dbReference>
<dbReference type="KEGG" id="mev:Metev_0136"/>
<dbReference type="RefSeq" id="WP_013193635.1">
    <property type="nucleotide sequence ID" value="NC_014253.1"/>
</dbReference>
<protein>
    <submittedName>
        <fullName evidence="3">DegT/DnrJ/EryC1/StrS aminotransferase</fullName>
    </submittedName>
</protein>
<dbReference type="PANTHER" id="PTHR30244">
    <property type="entry name" value="TRANSAMINASE"/>
    <property type="match status" value="1"/>
</dbReference>
<dbReference type="Proteomes" id="UP000000391">
    <property type="component" value="Chromosome"/>
</dbReference>
<evidence type="ECO:0000256" key="1">
    <source>
        <dbReference type="ARBA" id="ARBA00022898"/>
    </source>
</evidence>
<dbReference type="InterPro" id="IPR000653">
    <property type="entry name" value="DegT/StrS_aminotransferase"/>
</dbReference>
<reference evidence="3 4" key="1">
    <citation type="submission" date="2010-06" db="EMBL/GenBank/DDBJ databases">
        <title>Complete sequence chromosome of Methanohalobium evestigatum Z-7303.</title>
        <authorList>
            <consortium name="US DOE Joint Genome Institute"/>
            <person name="Lucas S."/>
            <person name="Copeland A."/>
            <person name="Lapidus A."/>
            <person name="Cheng J.-F."/>
            <person name="Bruce D."/>
            <person name="Goodwin L."/>
            <person name="Pitluck S."/>
            <person name="Saunders E."/>
            <person name="Detter J.C."/>
            <person name="Han C."/>
            <person name="Tapia R."/>
            <person name="Land M."/>
            <person name="Hauser L."/>
            <person name="Kyrpides N."/>
            <person name="Mikhailova N."/>
            <person name="Sieprawska-Lupa M."/>
            <person name="Whitman W.B."/>
            <person name="Anderson I."/>
            <person name="Woyke T."/>
        </authorList>
    </citation>
    <scope>NUCLEOTIDE SEQUENCE [LARGE SCALE GENOMIC DNA]</scope>
    <source>
        <strain evidence="4">ATCC BAA-1072 / DSM 3721 / NBRC 107634 / OCM 161 / Z-7303</strain>
    </source>
</reference>
<dbReference type="InterPro" id="IPR015421">
    <property type="entry name" value="PyrdxlP-dep_Trfase_major"/>
</dbReference>
<dbReference type="AlphaFoldDB" id="D7E645"/>
<gene>
    <name evidence="3" type="ordered locus">Metev_0136</name>
</gene>